<dbReference type="PANTHER" id="PTHR43133">
    <property type="entry name" value="RNA POLYMERASE ECF-TYPE SIGMA FACTO"/>
    <property type="match status" value="1"/>
</dbReference>
<dbReference type="GO" id="GO:0006352">
    <property type="term" value="P:DNA-templated transcription initiation"/>
    <property type="evidence" value="ECO:0007669"/>
    <property type="project" value="InterPro"/>
</dbReference>
<dbReference type="OrthoDB" id="656273at2"/>
<comment type="similarity">
    <text evidence="1">Belongs to the sigma-70 factor family. ECF subfamily.</text>
</comment>
<dbReference type="GO" id="GO:0003677">
    <property type="term" value="F:DNA binding"/>
    <property type="evidence" value="ECO:0007669"/>
    <property type="project" value="InterPro"/>
</dbReference>
<dbReference type="AlphaFoldDB" id="A0A2T7BGT7"/>
<keyword evidence="8" id="KW-1185">Reference proteome</keyword>
<dbReference type="Pfam" id="PF04542">
    <property type="entry name" value="Sigma70_r2"/>
    <property type="match status" value="1"/>
</dbReference>
<dbReference type="Gene3D" id="1.10.10.10">
    <property type="entry name" value="Winged helix-like DNA-binding domain superfamily/Winged helix DNA-binding domain"/>
    <property type="match status" value="1"/>
</dbReference>
<evidence type="ECO:0000259" key="6">
    <source>
        <dbReference type="Pfam" id="PF08281"/>
    </source>
</evidence>
<proteinExistence type="inferred from homology"/>
<name>A0A2T7BGT7_9BACT</name>
<dbReference type="InterPro" id="IPR036388">
    <property type="entry name" value="WH-like_DNA-bd_sf"/>
</dbReference>
<dbReference type="Gene3D" id="1.10.1740.10">
    <property type="match status" value="1"/>
</dbReference>
<dbReference type="InterPro" id="IPR014284">
    <property type="entry name" value="RNA_pol_sigma-70_dom"/>
</dbReference>
<keyword evidence="3" id="KW-0731">Sigma factor</keyword>
<dbReference type="GO" id="GO:0016987">
    <property type="term" value="F:sigma factor activity"/>
    <property type="evidence" value="ECO:0007669"/>
    <property type="project" value="UniProtKB-KW"/>
</dbReference>
<evidence type="ECO:0000256" key="4">
    <source>
        <dbReference type="ARBA" id="ARBA00023163"/>
    </source>
</evidence>
<evidence type="ECO:0000313" key="8">
    <source>
        <dbReference type="Proteomes" id="UP000244450"/>
    </source>
</evidence>
<organism evidence="7 8">
    <name type="scientific">Chitinophaga parva</name>
    <dbReference type="NCBI Taxonomy" id="2169414"/>
    <lineage>
        <taxon>Bacteria</taxon>
        <taxon>Pseudomonadati</taxon>
        <taxon>Bacteroidota</taxon>
        <taxon>Chitinophagia</taxon>
        <taxon>Chitinophagales</taxon>
        <taxon>Chitinophagaceae</taxon>
        <taxon>Chitinophaga</taxon>
    </lineage>
</organism>
<dbReference type="NCBIfam" id="TIGR02937">
    <property type="entry name" value="sigma70-ECF"/>
    <property type="match status" value="1"/>
</dbReference>
<dbReference type="InterPro" id="IPR007627">
    <property type="entry name" value="RNA_pol_sigma70_r2"/>
</dbReference>
<evidence type="ECO:0000259" key="5">
    <source>
        <dbReference type="Pfam" id="PF04542"/>
    </source>
</evidence>
<dbReference type="SUPFAM" id="SSF88946">
    <property type="entry name" value="Sigma2 domain of RNA polymerase sigma factors"/>
    <property type="match status" value="1"/>
</dbReference>
<reference evidence="7 8" key="1">
    <citation type="submission" date="2018-04" db="EMBL/GenBank/DDBJ databases">
        <title>Chitinophaga fuyangensis sp. nov., isolated from soil in a chemical factory.</title>
        <authorList>
            <person name="Chen K."/>
        </authorList>
    </citation>
    <scope>NUCLEOTIDE SEQUENCE [LARGE SCALE GENOMIC DNA]</scope>
    <source>
        <strain evidence="7 8">LY-1</strain>
    </source>
</reference>
<sequence length="195" mass="22770">MSQKSSHNECQLLHGLTSGDTLHYSYIFKEYYSALCRYAETVIGEPGHAEDIVQDVFERLWQKPYAFEDLRHIKDFLYKATRNAALNFLKGAQHSKERQAKFLQEQEKTATAEDLDIIRMEVFRLIYREISNLPEQCGKIVRMSYVEGLKNEQIAEILSISLQTVKNQKTRGMKLLRMRLPPLAFSLFLLFSHHP</sequence>
<feature type="domain" description="RNA polymerase sigma-70 region 2" evidence="5">
    <location>
        <begin position="28"/>
        <end position="93"/>
    </location>
</feature>
<keyword evidence="2" id="KW-0805">Transcription regulation</keyword>
<dbReference type="InterPro" id="IPR013249">
    <property type="entry name" value="RNA_pol_sigma70_r4_t2"/>
</dbReference>
<dbReference type="InterPro" id="IPR039425">
    <property type="entry name" value="RNA_pol_sigma-70-like"/>
</dbReference>
<gene>
    <name evidence="7" type="ORF">DCC81_14550</name>
</gene>
<evidence type="ECO:0000313" key="7">
    <source>
        <dbReference type="EMBL" id="PUZ25501.1"/>
    </source>
</evidence>
<comment type="caution">
    <text evidence="7">The sequence shown here is derived from an EMBL/GenBank/DDBJ whole genome shotgun (WGS) entry which is preliminary data.</text>
</comment>
<dbReference type="Proteomes" id="UP000244450">
    <property type="component" value="Unassembled WGS sequence"/>
</dbReference>
<evidence type="ECO:0000256" key="3">
    <source>
        <dbReference type="ARBA" id="ARBA00023082"/>
    </source>
</evidence>
<dbReference type="NCBIfam" id="TIGR02985">
    <property type="entry name" value="Sig70_bacteroi1"/>
    <property type="match status" value="1"/>
</dbReference>
<accession>A0A2T7BGT7</accession>
<feature type="domain" description="RNA polymerase sigma factor 70 region 4 type 2" evidence="6">
    <location>
        <begin position="124"/>
        <end position="176"/>
    </location>
</feature>
<dbReference type="PANTHER" id="PTHR43133:SF46">
    <property type="entry name" value="RNA POLYMERASE SIGMA-70 FACTOR ECF SUBFAMILY"/>
    <property type="match status" value="1"/>
</dbReference>
<dbReference type="InterPro" id="IPR013324">
    <property type="entry name" value="RNA_pol_sigma_r3/r4-like"/>
</dbReference>
<dbReference type="InterPro" id="IPR013325">
    <property type="entry name" value="RNA_pol_sigma_r2"/>
</dbReference>
<dbReference type="InterPro" id="IPR014327">
    <property type="entry name" value="RNA_pol_sigma70_bacteroid"/>
</dbReference>
<evidence type="ECO:0000256" key="2">
    <source>
        <dbReference type="ARBA" id="ARBA00023015"/>
    </source>
</evidence>
<keyword evidence="4" id="KW-0804">Transcription</keyword>
<protein>
    <submittedName>
        <fullName evidence="7">RNA polymerase sigma-70 factor</fullName>
    </submittedName>
</protein>
<dbReference type="EMBL" id="QCYK01000002">
    <property type="protein sequence ID" value="PUZ25501.1"/>
    <property type="molecule type" value="Genomic_DNA"/>
</dbReference>
<evidence type="ECO:0000256" key="1">
    <source>
        <dbReference type="ARBA" id="ARBA00010641"/>
    </source>
</evidence>
<dbReference type="SUPFAM" id="SSF88659">
    <property type="entry name" value="Sigma3 and sigma4 domains of RNA polymerase sigma factors"/>
    <property type="match status" value="1"/>
</dbReference>
<dbReference type="Pfam" id="PF08281">
    <property type="entry name" value="Sigma70_r4_2"/>
    <property type="match status" value="1"/>
</dbReference>